<dbReference type="EMBL" id="NWSH01000227">
    <property type="protein sequence ID" value="PCG78214.1"/>
    <property type="molecule type" value="Genomic_DNA"/>
</dbReference>
<keyword evidence="6" id="KW-0862">Zinc</keyword>
<dbReference type="InterPro" id="IPR036867">
    <property type="entry name" value="R3H_dom_sf"/>
</dbReference>
<keyword evidence="8" id="KW-0804">Transcription</keyword>
<feature type="compositionally biased region" description="Basic and acidic residues" evidence="11">
    <location>
        <begin position="263"/>
        <end position="293"/>
    </location>
</feature>
<feature type="compositionally biased region" description="Low complexity" evidence="11">
    <location>
        <begin position="182"/>
        <end position="196"/>
    </location>
</feature>
<evidence type="ECO:0000256" key="11">
    <source>
        <dbReference type="SAM" id="MobiDB-lite"/>
    </source>
</evidence>
<evidence type="ECO:0000259" key="14">
    <source>
        <dbReference type="PROSITE" id="PS51061"/>
    </source>
</evidence>
<feature type="region of interest" description="Disordered" evidence="11">
    <location>
        <begin position="1266"/>
        <end position="1335"/>
    </location>
</feature>
<feature type="compositionally biased region" description="Basic and acidic residues" evidence="11">
    <location>
        <begin position="381"/>
        <end position="474"/>
    </location>
</feature>
<dbReference type="InterPro" id="IPR001374">
    <property type="entry name" value="R3H_dom"/>
</dbReference>
<evidence type="ECO:0000256" key="4">
    <source>
        <dbReference type="ARBA" id="ARBA00022737"/>
    </source>
</evidence>
<feature type="compositionally biased region" description="Basic and acidic residues" evidence="11">
    <location>
        <begin position="224"/>
        <end position="255"/>
    </location>
</feature>
<evidence type="ECO:0000256" key="10">
    <source>
        <dbReference type="PROSITE-ProRule" id="PRU00175"/>
    </source>
</evidence>
<dbReference type="Gene3D" id="3.30.1370.50">
    <property type="entry name" value="R3H-like domain"/>
    <property type="match status" value="1"/>
</dbReference>
<feature type="compositionally biased region" description="Polar residues" evidence="11">
    <location>
        <begin position="310"/>
        <end position="319"/>
    </location>
</feature>
<protein>
    <recommendedName>
        <fullName evidence="16">Protein shuttle craft</fullName>
    </recommendedName>
</protein>
<dbReference type="Pfam" id="PF01422">
    <property type="entry name" value="zf-NF-X1"/>
    <property type="match status" value="8"/>
</dbReference>
<feature type="compositionally biased region" description="Low complexity" evidence="11">
    <location>
        <begin position="294"/>
        <end position="307"/>
    </location>
</feature>
<dbReference type="InterPro" id="IPR019787">
    <property type="entry name" value="Znf_PHD-finger"/>
</dbReference>
<dbReference type="SUPFAM" id="SSF57850">
    <property type="entry name" value="RING/U-box"/>
    <property type="match status" value="1"/>
</dbReference>
<feature type="compositionally biased region" description="Low complexity" evidence="11">
    <location>
        <begin position="146"/>
        <end position="155"/>
    </location>
</feature>
<feature type="compositionally biased region" description="Basic and acidic residues" evidence="11">
    <location>
        <begin position="337"/>
        <end position="350"/>
    </location>
</feature>
<evidence type="ECO:0000256" key="9">
    <source>
        <dbReference type="ARBA" id="ARBA00023242"/>
    </source>
</evidence>
<evidence type="ECO:0000256" key="5">
    <source>
        <dbReference type="ARBA" id="ARBA00022771"/>
    </source>
</evidence>
<dbReference type="InterPro" id="IPR000967">
    <property type="entry name" value="Znf_NFX1"/>
</dbReference>
<dbReference type="PROSITE" id="PS50089">
    <property type="entry name" value="ZF_RING_2"/>
    <property type="match status" value="1"/>
</dbReference>
<feature type="domain" description="PHD-type" evidence="12">
    <location>
        <begin position="511"/>
        <end position="563"/>
    </location>
</feature>
<dbReference type="InterPro" id="IPR034076">
    <property type="entry name" value="R3H_NF-X1"/>
</dbReference>
<dbReference type="SMART" id="SM00438">
    <property type="entry name" value="ZnF_NFX"/>
    <property type="match status" value="9"/>
</dbReference>
<dbReference type="PANTHER" id="PTHR12360">
    <property type="entry name" value="NUCLEAR TRANSCRIPTION FACTOR, X-BOX BINDING 1 NFX1"/>
    <property type="match status" value="1"/>
</dbReference>
<feature type="compositionally biased region" description="Low complexity" evidence="11">
    <location>
        <begin position="1228"/>
        <end position="1240"/>
    </location>
</feature>
<evidence type="ECO:0000259" key="13">
    <source>
        <dbReference type="PROSITE" id="PS50089"/>
    </source>
</evidence>
<dbReference type="GO" id="GO:0008270">
    <property type="term" value="F:zinc ion binding"/>
    <property type="evidence" value="ECO:0007669"/>
    <property type="project" value="UniProtKB-KW"/>
</dbReference>
<dbReference type="SUPFAM" id="SSF82708">
    <property type="entry name" value="R3H domain"/>
    <property type="match status" value="1"/>
</dbReference>
<feature type="region of interest" description="Disordered" evidence="11">
    <location>
        <begin position="143"/>
        <end position="501"/>
    </location>
</feature>
<evidence type="ECO:0000256" key="8">
    <source>
        <dbReference type="ARBA" id="ARBA00023163"/>
    </source>
</evidence>
<name>A0A2A4K2T6_HELVI</name>
<evidence type="ECO:0000256" key="6">
    <source>
        <dbReference type="ARBA" id="ARBA00022833"/>
    </source>
</evidence>
<evidence type="ECO:0000256" key="7">
    <source>
        <dbReference type="ARBA" id="ARBA00023015"/>
    </source>
</evidence>
<keyword evidence="5 10" id="KW-0863">Zinc-finger</keyword>
<evidence type="ECO:0000256" key="3">
    <source>
        <dbReference type="ARBA" id="ARBA00022723"/>
    </source>
</evidence>
<feature type="compositionally biased region" description="Polar residues" evidence="11">
    <location>
        <begin position="1285"/>
        <end position="1306"/>
    </location>
</feature>
<dbReference type="Pfam" id="PF01424">
    <property type="entry name" value="R3H"/>
    <property type="match status" value="1"/>
</dbReference>
<dbReference type="STRING" id="7102.A0A2A4K2T6"/>
<reference evidence="15" key="1">
    <citation type="submission" date="2017-09" db="EMBL/GenBank/DDBJ databases">
        <title>Contemporary evolution of a Lepidopteran species, Heliothis virescens, in response to modern agricultural practices.</title>
        <authorList>
            <person name="Fritz M.L."/>
            <person name="Deyonke A.M."/>
            <person name="Papanicolaou A."/>
            <person name="Micinski S."/>
            <person name="Westbrook J."/>
            <person name="Gould F."/>
        </authorList>
    </citation>
    <scope>NUCLEOTIDE SEQUENCE [LARGE SCALE GENOMIC DNA]</scope>
    <source>
        <strain evidence="15">HvINT-</strain>
        <tissue evidence="15">Whole body</tissue>
    </source>
</reference>
<evidence type="ECO:0000256" key="1">
    <source>
        <dbReference type="ARBA" id="ARBA00004123"/>
    </source>
</evidence>
<dbReference type="GO" id="GO:0000977">
    <property type="term" value="F:RNA polymerase II transcription regulatory region sequence-specific DNA binding"/>
    <property type="evidence" value="ECO:0007669"/>
    <property type="project" value="TreeGrafter"/>
</dbReference>
<proteinExistence type="inferred from homology"/>
<comment type="subcellular location">
    <subcellularLocation>
        <location evidence="1">Nucleus</location>
    </subcellularLocation>
</comment>
<feature type="domain" description="R3H" evidence="14">
    <location>
        <begin position="1130"/>
        <end position="1198"/>
    </location>
</feature>
<evidence type="ECO:0000259" key="12">
    <source>
        <dbReference type="PROSITE" id="PS50016"/>
    </source>
</evidence>
<evidence type="ECO:0008006" key="16">
    <source>
        <dbReference type="Google" id="ProtNLM"/>
    </source>
</evidence>
<feature type="region of interest" description="Disordered" evidence="11">
    <location>
        <begin position="1222"/>
        <end position="1246"/>
    </location>
</feature>
<dbReference type="SMART" id="SM00393">
    <property type="entry name" value="R3H"/>
    <property type="match status" value="1"/>
</dbReference>
<dbReference type="PROSITE" id="PS51061">
    <property type="entry name" value="R3H"/>
    <property type="match status" value="1"/>
</dbReference>
<evidence type="ECO:0000256" key="2">
    <source>
        <dbReference type="ARBA" id="ARBA00007269"/>
    </source>
</evidence>
<dbReference type="PANTHER" id="PTHR12360:SF12">
    <property type="entry name" value="TRANSCRIPTIONAL REPRESSOR NF-X1"/>
    <property type="match status" value="1"/>
</dbReference>
<dbReference type="InterPro" id="IPR034078">
    <property type="entry name" value="NFX1_fam"/>
</dbReference>
<feature type="compositionally biased region" description="Low complexity" evidence="11">
    <location>
        <begin position="1272"/>
        <end position="1284"/>
    </location>
</feature>
<accession>A0A2A4K2T6</accession>
<dbReference type="CDD" id="cd06008">
    <property type="entry name" value="NF-X1-zinc-finger"/>
    <property type="match status" value="7"/>
</dbReference>
<dbReference type="CDD" id="cd02643">
    <property type="entry name" value="R3H_NF-X1"/>
    <property type="match status" value="1"/>
</dbReference>
<feature type="compositionally biased region" description="Polar residues" evidence="11">
    <location>
        <begin position="197"/>
        <end position="210"/>
    </location>
</feature>
<evidence type="ECO:0000313" key="15">
    <source>
        <dbReference type="EMBL" id="PCG78214.1"/>
    </source>
</evidence>
<dbReference type="GO" id="GO:0005634">
    <property type="term" value="C:nucleus"/>
    <property type="evidence" value="ECO:0007669"/>
    <property type="project" value="UniProtKB-SubCell"/>
</dbReference>
<keyword evidence="7" id="KW-0805">Transcription regulation</keyword>
<keyword evidence="4" id="KW-0677">Repeat</keyword>
<comment type="caution">
    <text evidence="15">The sequence shown here is derived from an EMBL/GenBank/DDBJ whole genome shotgun (WGS) entry which is preliminary data.</text>
</comment>
<dbReference type="GO" id="GO:0000122">
    <property type="term" value="P:negative regulation of transcription by RNA polymerase II"/>
    <property type="evidence" value="ECO:0007669"/>
    <property type="project" value="TreeGrafter"/>
</dbReference>
<gene>
    <name evidence="15" type="ORF">B5V51_4888</name>
</gene>
<sequence>MSQWNNTYAYNNQYQAWNGDPNVQYVNQAYYPNRPDQANQYVSFNEFISQMQSNGAPAASNYNNVQYESYPTRQYNYQNMPATPHNPQLDSYGYAATTTNIAVTEAYPMNVQNQYNPVASDPSAYTNAMILKSNLTPTATEFVPKSSMMTPSTSTQNIPESSTVHDDNESRSNYSSVNETRNQYSSGNDSQSNYSSINEPRNTSSSSSDTNWRERSQNSQKNSEPIHKTESYHRPQEHSRNQESNGRYRDGHYRNNESNGRNYESKNRNKESNSHNQEQEDRQYESSSRHQDSSSRNYESNNRNYDSSNKRGQGKSNYKSKNKDDARTFYNSAISKDSQDVRNGRGEGSGRGKNWNGTQRLRAMERNSMEDEQYANTYLQGRDDRTERENRDRDRAQERENRERERALERENRDRERAQERENRERDRALERENRDRERAMERELRDRDRDNRERERENRERERENRERDRMSKSDNGPSPARSKSKYNFDQANKEMTQRERLSEQLDKGTLECLVCCDRVKQFDQVWSCSNCYHVLHLRCIRKWAMSSMVEGKWRCPACQNTNEAIPTEYRCMCGAMRAPEYQRGAAGAHTCGRACRRARACPHPCTLLCHPGPCPPCQATVVKQCGCGAESRSILCSSKLPQVCGRTCGRTLECGVHTCAKDCHEGPCDTCTETVEQVCYCPAAKSRSVPCTAETGGVSSWECGDACGRVLACGAHVCRAKCHAPPCPACQLLPKYVQTCPCGNTQLAKDSRKSCTDPIPLCGNICAKPLNCGPAGDKHFCKLNCHEGPCPECPDKTVLQCLCGHSSREVPCADLPAMYNNVMCQKKCNKKLSCGRHRCRTLCCAATSHRCGVVCGRTLSCQTHRCEEFCHTGHCAPCPRVSFEELTCECGAEVILPPVRCGTRPPACSAPCIRERPCKHPPHHSCHSGDCPPCVVLTTKRCHGDHEERKTIPCSQEEFSCGLPCGKPLPCGKHTCIKTCHKGPCDTGKCTQPCMEKRPSCGHPCAAPCHVAGGTACPSTAPCRRPVRATCPCSRRHAERACADNARDLAKMMSALAATKMSEGGSVDLSDVQRPGNMLKTLECDDECRVEARTRQLALALQIRNPDVSAKLAPRYSEHVRATAAREPAFANQIHDKLTELVQLAKKSKQKTRAHSFPSMNWQKRQFIHELCEHFGCESVAYDAEPNRNVVATADREKSWLPAMSVLEVLAREAGKRRVPGPVLRAPPAASPAAPAPSHSTQHSVTNAELLAVLAREAGKRRVPGPVLRAPPAASPAAPAPSHSTQHSVTKSTGGWATLTSTNAWAARSQPKPQPAAAPPAEKIDYFDNPPDN</sequence>
<dbReference type="GO" id="GO:0000981">
    <property type="term" value="F:DNA-binding transcription factor activity, RNA polymerase II-specific"/>
    <property type="evidence" value="ECO:0007669"/>
    <property type="project" value="TreeGrafter"/>
</dbReference>
<feature type="compositionally biased region" description="Polar residues" evidence="11">
    <location>
        <begin position="171"/>
        <end position="181"/>
    </location>
</feature>
<comment type="similarity">
    <text evidence="2">Belongs to the NFX1 family.</text>
</comment>
<dbReference type="PROSITE" id="PS50016">
    <property type="entry name" value="ZF_PHD_2"/>
    <property type="match status" value="1"/>
</dbReference>
<feature type="domain" description="RING-type" evidence="13">
    <location>
        <begin position="514"/>
        <end position="561"/>
    </location>
</feature>
<keyword evidence="9" id="KW-0539">Nucleus</keyword>
<organism evidence="15">
    <name type="scientific">Heliothis virescens</name>
    <name type="common">Tobacco budworm moth</name>
    <dbReference type="NCBI Taxonomy" id="7102"/>
    <lineage>
        <taxon>Eukaryota</taxon>
        <taxon>Metazoa</taxon>
        <taxon>Ecdysozoa</taxon>
        <taxon>Arthropoda</taxon>
        <taxon>Hexapoda</taxon>
        <taxon>Insecta</taxon>
        <taxon>Pterygota</taxon>
        <taxon>Neoptera</taxon>
        <taxon>Endopterygota</taxon>
        <taxon>Lepidoptera</taxon>
        <taxon>Glossata</taxon>
        <taxon>Ditrysia</taxon>
        <taxon>Noctuoidea</taxon>
        <taxon>Noctuidae</taxon>
        <taxon>Heliothinae</taxon>
        <taxon>Heliothis</taxon>
    </lineage>
</organism>
<dbReference type="InterPro" id="IPR001841">
    <property type="entry name" value="Znf_RING"/>
</dbReference>
<keyword evidence="3" id="KW-0479">Metal-binding</keyword>